<sequence length="724" mass="82571">MASLSLATLRASTPLPSHHRKRALFSAPKLFHQRVRRSVIRPTVVRAVDGDDSYLSMWRKAKERETKEAEFLKLTQNLADDSGGGGGGVNGGEKKEVLEKKSEEFQKILEIPKEERDRVQRMQVIDRAAAAIAAARSLIQNKDSPGKDDSNNENRQPFSVQEDGKQSGSIFVSRPENSGNVTPGPDFWSWTPPQSTDQISDEMEGLQVARQTSELPISSSPVLEKDRSLGFLSIPFESKTYETNRNLPPLQSLVEVDKTKVSEVAVEETSLKVEHDLEVEFSAHAAEAAGAIHKAKELSSQGVNRDGTRWWMETGVEQRTDGVICRWTMIRGVSVDQAVEWQEKYWEASDEFGYKELGSEKSGRDIYGNVWSEKWRESMLQESGLLHLEKTADKWGKNAEGAEWQEKWWEHYDASGKSEKWADKWCSIDPNTPLEAGHAHVWHERWGEQYDGYGGSVKYTDKWAERCEGDGWAKWGDKWDEHFGPSGHGVKQGETWWQGKHGDRWDRTWGEQHNGSGWVHKYGRSSSGEHWDTHVEQETWYERFPHYGFYHCFDNSVQLREVKKPSEMSEQQPNMTDILTEEQVSEFKEAFNFFDKDGDGCITVEELATVIRSLDQNPSEEELQDMIREVDADGNGSIEFSEFLSLMAKKMQETDAEEELKEAFKVFDKDLNGYISASELRNVMMKLGEKLSDEEVEQMIKEADLDGDGQVNFDEFVKMMTTVG</sequence>
<evidence type="ECO:0000313" key="9">
    <source>
        <dbReference type="EMBL" id="KAK9009511.1"/>
    </source>
</evidence>
<dbReference type="InterPro" id="IPR002048">
    <property type="entry name" value="EF_hand_dom"/>
</dbReference>
<dbReference type="InterPro" id="IPR052495">
    <property type="entry name" value="Alpha-glucan_binding_chloro"/>
</dbReference>
<protein>
    <recommendedName>
        <fullName evidence="8">EF-hand domain-containing protein</fullName>
    </recommendedName>
</protein>
<keyword evidence="3" id="KW-0934">Plastid</keyword>
<keyword evidence="4" id="KW-0106">Calcium</keyword>
<dbReference type="PROSITE" id="PS00018">
    <property type="entry name" value="EF_HAND_1"/>
    <property type="match status" value="3"/>
</dbReference>
<dbReference type="PANTHER" id="PTHR34113:SF2">
    <property type="entry name" value="PROTEIN LIKE EARLY STARVATION, CHLOROPLASTIC"/>
    <property type="match status" value="1"/>
</dbReference>
<comment type="subcellular location">
    <subcellularLocation>
        <location evidence="1">Plastid</location>
        <location evidence="1">Chloroplast stroma</location>
    </subcellularLocation>
</comment>
<comment type="similarity">
    <text evidence="6">Belongs to the ESV1 family.</text>
</comment>
<evidence type="ECO:0000256" key="1">
    <source>
        <dbReference type="ARBA" id="ARBA00004470"/>
    </source>
</evidence>
<accession>A0ABR2R9A1</accession>
<dbReference type="InterPro" id="IPR011992">
    <property type="entry name" value="EF-hand-dom_pair"/>
</dbReference>
<feature type="compositionally biased region" description="Polar residues" evidence="7">
    <location>
        <begin position="166"/>
        <end position="181"/>
    </location>
</feature>
<proteinExistence type="inferred from homology"/>
<keyword evidence="2" id="KW-0150">Chloroplast</keyword>
<gene>
    <name evidence="9" type="ORF">V6N11_036043</name>
</gene>
<dbReference type="CDD" id="cd00051">
    <property type="entry name" value="EFh"/>
    <property type="match status" value="2"/>
</dbReference>
<feature type="region of interest" description="Disordered" evidence="7">
    <location>
        <begin position="137"/>
        <end position="190"/>
    </location>
</feature>
<dbReference type="Gene3D" id="1.10.238.10">
    <property type="entry name" value="EF-hand"/>
    <property type="match status" value="3"/>
</dbReference>
<evidence type="ECO:0000256" key="3">
    <source>
        <dbReference type="ARBA" id="ARBA00022640"/>
    </source>
</evidence>
<reference evidence="9 10" key="1">
    <citation type="journal article" date="2024" name="G3 (Bethesda)">
        <title>Genome assembly of Hibiscus sabdariffa L. provides insights into metabolisms of medicinal natural products.</title>
        <authorList>
            <person name="Kim T."/>
        </authorList>
    </citation>
    <scope>NUCLEOTIDE SEQUENCE [LARGE SCALE GENOMIC DNA]</scope>
    <source>
        <strain evidence="9">TK-2024</strain>
        <tissue evidence="9">Old leaves</tissue>
    </source>
</reference>
<dbReference type="PANTHER" id="PTHR34113">
    <property type="entry name" value="INACTIVE PURPLE ACID PHOSPHATASE-LIKE PROTEIN"/>
    <property type="match status" value="1"/>
</dbReference>
<dbReference type="SUPFAM" id="SSF47473">
    <property type="entry name" value="EF-hand"/>
    <property type="match status" value="1"/>
</dbReference>
<dbReference type="InterPro" id="IPR018247">
    <property type="entry name" value="EF_Hand_1_Ca_BS"/>
</dbReference>
<keyword evidence="10" id="KW-1185">Reference proteome</keyword>
<keyword evidence="5" id="KW-0809">Transit peptide</keyword>
<organism evidence="9 10">
    <name type="scientific">Hibiscus sabdariffa</name>
    <name type="common">roselle</name>
    <dbReference type="NCBI Taxonomy" id="183260"/>
    <lineage>
        <taxon>Eukaryota</taxon>
        <taxon>Viridiplantae</taxon>
        <taxon>Streptophyta</taxon>
        <taxon>Embryophyta</taxon>
        <taxon>Tracheophyta</taxon>
        <taxon>Spermatophyta</taxon>
        <taxon>Magnoliopsida</taxon>
        <taxon>eudicotyledons</taxon>
        <taxon>Gunneridae</taxon>
        <taxon>Pentapetalae</taxon>
        <taxon>rosids</taxon>
        <taxon>malvids</taxon>
        <taxon>Malvales</taxon>
        <taxon>Malvaceae</taxon>
        <taxon>Malvoideae</taxon>
        <taxon>Hibiscus</taxon>
    </lineage>
</organism>
<dbReference type="SMART" id="SM00054">
    <property type="entry name" value="EFh"/>
    <property type="match status" value="4"/>
</dbReference>
<dbReference type="Pfam" id="PF13499">
    <property type="entry name" value="EF-hand_7"/>
    <property type="match status" value="2"/>
</dbReference>
<evidence type="ECO:0000256" key="2">
    <source>
        <dbReference type="ARBA" id="ARBA00022528"/>
    </source>
</evidence>
<comment type="caution">
    <text evidence="9">The sequence shown here is derived from an EMBL/GenBank/DDBJ whole genome shotgun (WGS) entry which is preliminary data.</text>
</comment>
<feature type="domain" description="EF-hand" evidence="8">
    <location>
        <begin position="691"/>
        <end position="724"/>
    </location>
</feature>
<evidence type="ECO:0000259" key="8">
    <source>
        <dbReference type="PROSITE" id="PS50222"/>
    </source>
</evidence>
<evidence type="ECO:0000256" key="6">
    <source>
        <dbReference type="ARBA" id="ARBA00038237"/>
    </source>
</evidence>
<evidence type="ECO:0000313" key="10">
    <source>
        <dbReference type="Proteomes" id="UP001396334"/>
    </source>
</evidence>
<dbReference type="EMBL" id="JBBPBN010000024">
    <property type="protein sequence ID" value="KAK9009511.1"/>
    <property type="molecule type" value="Genomic_DNA"/>
</dbReference>
<feature type="domain" description="EF-hand" evidence="8">
    <location>
        <begin position="655"/>
        <end position="690"/>
    </location>
</feature>
<feature type="domain" description="EF-hand" evidence="8">
    <location>
        <begin position="618"/>
        <end position="653"/>
    </location>
</feature>
<evidence type="ECO:0000256" key="5">
    <source>
        <dbReference type="ARBA" id="ARBA00022946"/>
    </source>
</evidence>
<dbReference type="PROSITE" id="PS50222">
    <property type="entry name" value="EF_HAND_2"/>
    <property type="match status" value="4"/>
</dbReference>
<feature type="domain" description="EF-hand" evidence="8">
    <location>
        <begin position="582"/>
        <end position="617"/>
    </location>
</feature>
<evidence type="ECO:0000256" key="4">
    <source>
        <dbReference type="ARBA" id="ARBA00022837"/>
    </source>
</evidence>
<evidence type="ECO:0000256" key="7">
    <source>
        <dbReference type="SAM" id="MobiDB-lite"/>
    </source>
</evidence>
<dbReference type="Proteomes" id="UP001396334">
    <property type="component" value="Unassembled WGS sequence"/>
</dbReference>
<name>A0ABR2R9A1_9ROSI</name>